<reference evidence="1" key="1">
    <citation type="submission" date="2011-02" db="EMBL/GenBank/DDBJ databases">
        <title>The genome of the leaf-cutting ant Acromyrmex echinatior suggests key adaptations to social evolution and fungus farming.</title>
        <authorList>
            <person name="Nygaard S."/>
            <person name="Zhang G."/>
        </authorList>
    </citation>
    <scope>NUCLEOTIDE SEQUENCE</scope>
</reference>
<gene>
    <name evidence="1" type="ORF">G5I_13525</name>
</gene>
<dbReference type="Proteomes" id="UP000007755">
    <property type="component" value="Unassembled WGS sequence"/>
</dbReference>
<dbReference type="EMBL" id="GL888700">
    <property type="protein sequence ID" value="EGI58376.1"/>
    <property type="molecule type" value="Genomic_DNA"/>
</dbReference>
<protein>
    <submittedName>
        <fullName evidence="1">Uncharacterized protein</fullName>
    </submittedName>
</protein>
<sequence>MDNDMDTLSEDDCNSDQITNVKTWTKKDYIRRKSIKRKGYRPLSSYPSSPPSSKKKAKYWECLGEKALKSPMASMQAKYKLNESAAIDAQATKRH</sequence>
<name>F4X598_ACREC</name>
<proteinExistence type="predicted"/>
<dbReference type="AlphaFoldDB" id="F4X598"/>
<evidence type="ECO:0000313" key="1">
    <source>
        <dbReference type="EMBL" id="EGI58376.1"/>
    </source>
</evidence>
<accession>F4X598</accession>
<keyword evidence="2" id="KW-1185">Reference proteome</keyword>
<dbReference type="InParanoid" id="F4X598"/>
<organism evidence="2">
    <name type="scientific">Acromyrmex echinatior</name>
    <name type="common">Panamanian leafcutter ant</name>
    <name type="synonym">Acromyrmex octospinosus echinatior</name>
    <dbReference type="NCBI Taxonomy" id="103372"/>
    <lineage>
        <taxon>Eukaryota</taxon>
        <taxon>Metazoa</taxon>
        <taxon>Ecdysozoa</taxon>
        <taxon>Arthropoda</taxon>
        <taxon>Hexapoda</taxon>
        <taxon>Insecta</taxon>
        <taxon>Pterygota</taxon>
        <taxon>Neoptera</taxon>
        <taxon>Endopterygota</taxon>
        <taxon>Hymenoptera</taxon>
        <taxon>Apocrita</taxon>
        <taxon>Aculeata</taxon>
        <taxon>Formicoidea</taxon>
        <taxon>Formicidae</taxon>
        <taxon>Myrmicinae</taxon>
        <taxon>Acromyrmex</taxon>
    </lineage>
</organism>
<evidence type="ECO:0000313" key="2">
    <source>
        <dbReference type="Proteomes" id="UP000007755"/>
    </source>
</evidence>